<dbReference type="Gene3D" id="1.20.5.110">
    <property type="match status" value="1"/>
</dbReference>
<evidence type="ECO:0000256" key="1">
    <source>
        <dbReference type="ARBA" id="ARBA00004141"/>
    </source>
</evidence>
<dbReference type="GO" id="GO:0008076">
    <property type="term" value="C:voltage-gated potassium channel complex"/>
    <property type="evidence" value="ECO:0007669"/>
    <property type="project" value="InterPro"/>
</dbReference>
<feature type="compositionally biased region" description="Basic and acidic residues" evidence="12">
    <location>
        <begin position="1"/>
        <end position="16"/>
    </location>
</feature>
<organism evidence="15 16">
    <name type="scientific">Halomonas korlensis</name>
    <dbReference type="NCBI Taxonomy" id="463301"/>
    <lineage>
        <taxon>Bacteria</taxon>
        <taxon>Pseudomonadati</taxon>
        <taxon>Pseudomonadota</taxon>
        <taxon>Gammaproteobacteria</taxon>
        <taxon>Oceanospirillales</taxon>
        <taxon>Halomonadaceae</taxon>
        <taxon>Halomonas</taxon>
    </lineage>
</organism>
<feature type="domain" description="Ion transport" evidence="14">
    <location>
        <begin position="68"/>
        <end position="231"/>
    </location>
</feature>
<reference evidence="16" key="1">
    <citation type="submission" date="2016-10" db="EMBL/GenBank/DDBJ databases">
        <authorList>
            <person name="Varghese N."/>
            <person name="Submissions S."/>
        </authorList>
    </citation>
    <scope>NUCLEOTIDE SEQUENCE [LARGE SCALE GENOMIC DNA]</scope>
    <source>
        <strain evidence="16">CGMCC 1.6981</strain>
    </source>
</reference>
<dbReference type="AlphaFoldDB" id="A0A1I7H9D1"/>
<accession>A0A1I7H9D1</accession>
<evidence type="ECO:0000256" key="10">
    <source>
        <dbReference type="ARBA" id="ARBA00023136"/>
    </source>
</evidence>
<dbReference type="OrthoDB" id="9799090at2"/>
<keyword evidence="3" id="KW-0633">Potassium transport</keyword>
<dbReference type="InterPro" id="IPR028325">
    <property type="entry name" value="VG_K_chnl"/>
</dbReference>
<keyword evidence="5" id="KW-0631">Potassium channel</keyword>
<dbReference type="PANTHER" id="PTHR11537:SF254">
    <property type="entry name" value="POTASSIUM VOLTAGE-GATED CHANNEL PROTEIN SHAB"/>
    <property type="match status" value="1"/>
</dbReference>
<evidence type="ECO:0000256" key="3">
    <source>
        <dbReference type="ARBA" id="ARBA00022538"/>
    </source>
</evidence>
<evidence type="ECO:0000256" key="7">
    <source>
        <dbReference type="ARBA" id="ARBA00022958"/>
    </source>
</evidence>
<dbReference type="InterPro" id="IPR005821">
    <property type="entry name" value="Ion_trans_dom"/>
</dbReference>
<evidence type="ECO:0000256" key="11">
    <source>
        <dbReference type="ARBA" id="ARBA00023303"/>
    </source>
</evidence>
<evidence type="ECO:0000256" key="9">
    <source>
        <dbReference type="ARBA" id="ARBA00023065"/>
    </source>
</evidence>
<sequence length="285" mass="32018">MRTDDTGGRQDPKALKDPPAPVKEALEQERHELLQRLENWLEVPMLILAFVWLALLVGELVWGESLSFEVIGTLIWGVFIFNFGVELLLAPRKRAYLKRNWLTVISLLVPALRIFRVFRVVRLLRVARVGRGLRLFRVVSSLNRGMRALGASLQRRGFGYVLALTVLVAFAGAAGMFAFENDVPEGLDTYGEALWWTGMIMTTMGSQYWPVTFEGRVLCVFLSLYAFGVFGYVTATLATFFVGRDAESDEAEVAGARELAALHRELSALREDIQGLAPRRPPDDR</sequence>
<dbReference type="GO" id="GO:0001508">
    <property type="term" value="P:action potential"/>
    <property type="evidence" value="ECO:0007669"/>
    <property type="project" value="TreeGrafter"/>
</dbReference>
<keyword evidence="6" id="KW-0851">Voltage-gated channel</keyword>
<feature type="transmembrane region" description="Helical" evidence="13">
    <location>
        <begin position="43"/>
        <end position="63"/>
    </location>
</feature>
<dbReference type="GO" id="GO:0005249">
    <property type="term" value="F:voltage-gated potassium channel activity"/>
    <property type="evidence" value="ECO:0007669"/>
    <property type="project" value="InterPro"/>
</dbReference>
<evidence type="ECO:0000313" key="15">
    <source>
        <dbReference type="EMBL" id="SFU57136.1"/>
    </source>
</evidence>
<dbReference type="Pfam" id="PF00520">
    <property type="entry name" value="Ion_trans"/>
    <property type="match status" value="1"/>
</dbReference>
<dbReference type="Proteomes" id="UP000198693">
    <property type="component" value="Unassembled WGS sequence"/>
</dbReference>
<keyword evidence="7" id="KW-0630">Potassium</keyword>
<keyword evidence="16" id="KW-1185">Reference proteome</keyword>
<keyword evidence="11 15" id="KW-0407">Ion channel</keyword>
<evidence type="ECO:0000256" key="13">
    <source>
        <dbReference type="SAM" id="Phobius"/>
    </source>
</evidence>
<dbReference type="Gene3D" id="1.20.120.350">
    <property type="entry name" value="Voltage-gated potassium channels. Chain C"/>
    <property type="match status" value="1"/>
</dbReference>
<feature type="transmembrane region" description="Helical" evidence="13">
    <location>
        <begin position="157"/>
        <end position="178"/>
    </location>
</feature>
<evidence type="ECO:0000256" key="2">
    <source>
        <dbReference type="ARBA" id="ARBA00022448"/>
    </source>
</evidence>
<keyword evidence="9" id="KW-0406">Ion transport</keyword>
<name>A0A1I7H9D1_9GAMM</name>
<feature type="transmembrane region" description="Helical" evidence="13">
    <location>
        <begin position="193"/>
        <end position="211"/>
    </location>
</feature>
<keyword evidence="8 13" id="KW-1133">Transmembrane helix</keyword>
<evidence type="ECO:0000313" key="16">
    <source>
        <dbReference type="Proteomes" id="UP000198693"/>
    </source>
</evidence>
<dbReference type="InterPro" id="IPR027359">
    <property type="entry name" value="Volt_channel_dom_sf"/>
</dbReference>
<keyword evidence="2" id="KW-0813">Transport</keyword>
<dbReference type="RefSeq" id="WP_089794333.1">
    <property type="nucleotide sequence ID" value="NZ_FPBP01000004.1"/>
</dbReference>
<feature type="transmembrane region" description="Helical" evidence="13">
    <location>
        <begin position="70"/>
        <end position="89"/>
    </location>
</feature>
<comment type="subcellular location">
    <subcellularLocation>
        <location evidence="1">Membrane</location>
        <topology evidence="1">Multi-pass membrane protein</topology>
    </subcellularLocation>
</comment>
<evidence type="ECO:0000256" key="8">
    <source>
        <dbReference type="ARBA" id="ARBA00022989"/>
    </source>
</evidence>
<feature type="transmembrane region" description="Helical" evidence="13">
    <location>
        <begin position="218"/>
        <end position="242"/>
    </location>
</feature>
<gene>
    <name evidence="15" type="ORF">SAMN04487955_10455</name>
</gene>
<dbReference type="EMBL" id="FPBP01000004">
    <property type="protein sequence ID" value="SFU57136.1"/>
    <property type="molecule type" value="Genomic_DNA"/>
</dbReference>
<dbReference type="Gene3D" id="1.10.287.70">
    <property type="match status" value="1"/>
</dbReference>
<keyword evidence="4 13" id="KW-0812">Transmembrane</keyword>
<evidence type="ECO:0000256" key="4">
    <source>
        <dbReference type="ARBA" id="ARBA00022692"/>
    </source>
</evidence>
<evidence type="ECO:0000256" key="5">
    <source>
        <dbReference type="ARBA" id="ARBA00022826"/>
    </source>
</evidence>
<dbReference type="SUPFAM" id="SSF81324">
    <property type="entry name" value="Voltage-gated potassium channels"/>
    <property type="match status" value="1"/>
</dbReference>
<evidence type="ECO:0000259" key="14">
    <source>
        <dbReference type="Pfam" id="PF00520"/>
    </source>
</evidence>
<keyword evidence="10 13" id="KW-0472">Membrane</keyword>
<protein>
    <submittedName>
        <fullName evidence="15">Voltage-gated potassium channel</fullName>
    </submittedName>
</protein>
<dbReference type="STRING" id="463301.SAMN04487955_10455"/>
<evidence type="ECO:0000256" key="12">
    <source>
        <dbReference type="SAM" id="MobiDB-lite"/>
    </source>
</evidence>
<feature type="region of interest" description="Disordered" evidence="12">
    <location>
        <begin position="1"/>
        <end position="21"/>
    </location>
</feature>
<proteinExistence type="predicted"/>
<evidence type="ECO:0000256" key="6">
    <source>
        <dbReference type="ARBA" id="ARBA00022882"/>
    </source>
</evidence>
<dbReference type="PANTHER" id="PTHR11537">
    <property type="entry name" value="VOLTAGE-GATED POTASSIUM CHANNEL"/>
    <property type="match status" value="1"/>
</dbReference>